<evidence type="ECO:0000256" key="1">
    <source>
        <dbReference type="ARBA" id="ARBA00022723"/>
    </source>
</evidence>
<dbReference type="PROSITE" id="PS50157">
    <property type="entry name" value="ZINC_FINGER_C2H2_2"/>
    <property type="match status" value="8"/>
</dbReference>
<evidence type="ECO:0000256" key="2">
    <source>
        <dbReference type="ARBA" id="ARBA00022737"/>
    </source>
</evidence>
<dbReference type="InterPro" id="IPR050329">
    <property type="entry name" value="GLI_C2H2-zinc-finger"/>
</dbReference>
<organism evidence="8 9">
    <name type="scientific">Polyrhizophydium stewartii</name>
    <dbReference type="NCBI Taxonomy" id="2732419"/>
    <lineage>
        <taxon>Eukaryota</taxon>
        <taxon>Fungi</taxon>
        <taxon>Fungi incertae sedis</taxon>
        <taxon>Chytridiomycota</taxon>
        <taxon>Chytridiomycota incertae sedis</taxon>
        <taxon>Chytridiomycetes</taxon>
        <taxon>Rhizophydiales</taxon>
        <taxon>Rhizophydiales incertae sedis</taxon>
        <taxon>Polyrhizophydium</taxon>
    </lineage>
</organism>
<keyword evidence="4" id="KW-0862">Zinc</keyword>
<dbReference type="PROSITE" id="PS00028">
    <property type="entry name" value="ZINC_FINGER_C2H2_1"/>
    <property type="match status" value="10"/>
</dbReference>
<comment type="caution">
    <text evidence="8">The sequence shown here is derived from an EMBL/GenBank/DDBJ whole genome shotgun (WGS) entry which is preliminary data.</text>
</comment>
<dbReference type="SUPFAM" id="SSF57667">
    <property type="entry name" value="beta-beta-alpha zinc fingers"/>
    <property type="match status" value="4"/>
</dbReference>
<feature type="domain" description="C2H2-type" evidence="7">
    <location>
        <begin position="223"/>
        <end position="250"/>
    </location>
</feature>
<evidence type="ECO:0000313" key="8">
    <source>
        <dbReference type="EMBL" id="KAL2916131.1"/>
    </source>
</evidence>
<dbReference type="SMART" id="SM00355">
    <property type="entry name" value="ZnF_C2H2"/>
    <property type="match status" value="10"/>
</dbReference>
<feature type="domain" description="C2H2-type" evidence="7">
    <location>
        <begin position="286"/>
        <end position="315"/>
    </location>
</feature>
<keyword evidence="2" id="KW-0677">Repeat</keyword>
<keyword evidence="1" id="KW-0479">Metal-binding</keyword>
<dbReference type="InterPro" id="IPR036236">
    <property type="entry name" value="Znf_C2H2_sf"/>
</dbReference>
<feature type="domain" description="C2H2-type" evidence="7">
    <location>
        <begin position="433"/>
        <end position="457"/>
    </location>
</feature>
<feature type="region of interest" description="Disordered" evidence="6">
    <location>
        <begin position="1"/>
        <end position="144"/>
    </location>
</feature>
<dbReference type="Gene3D" id="3.30.160.60">
    <property type="entry name" value="Classic Zinc Finger"/>
    <property type="match status" value="8"/>
</dbReference>
<feature type="domain" description="C2H2-type" evidence="7">
    <location>
        <begin position="346"/>
        <end position="372"/>
    </location>
</feature>
<evidence type="ECO:0000259" key="7">
    <source>
        <dbReference type="PROSITE" id="PS50157"/>
    </source>
</evidence>
<feature type="compositionally biased region" description="Low complexity" evidence="6">
    <location>
        <begin position="125"/>
        <end position="138"/>
    </location>
</feature>
<keyword evidence="3 5" id="KW-0863">Zinc-finger</keyword>
<feature type="region of interest" description="Disordered" evidence="6">
    <location>
        <begin position="489"/>
        <end position="519"/>
    </location>
</feature>
<name>A0ABR4N9D3_9FUNG</name>
<reference evidence="8 9" key="1">
    <citation type="submission" date="2023-09" db="EMBL/GenBank/DDBJ databases">
        <title>Pangenome analysis of Batrachochytrium dendrobatidis and related Chytrids.</title>
        <authorList>
            <person name="Yacoub M.N."/>
            <person name="Stajich J.E."/>
            <person name="James T.Y."/>
        </authorList>
    </citation>
    <scope>NUCLEOTIDE SEQUENCE [LARGE SCALE GENOMIC DNA]</scope>
    <source>
        <strain evidence="8 9">JEL0888</strain>
    </source>
</reference>
<keyword evidence="9" id="KW-1185">Reference proteome</keyword>
<evidence type="ECO:0000256" key="5">
    <source>
        <dbReference type="PROSITE-ProRule" id="PRU00042"/>
    </source>
</evidence>
<accession>A0ABR4N9D3</accession>
<feature type="domain" description="C2H2-type" evidence="7">
    <location>
        <begin position="373"/>
        <end position="400"/>
    </location>
</feature>
<feature type="compositionally biased region" description="Low complexity" evidence="6">
    <location>
        <begin position="30"/>
        <end position="43"/>
    </location>
</feature>
<dbReference type="Proteomes" id="UP001527925">
    <property type="component" value="Unassembled WGS sequence"/>
</dbReference>
<dbReference type="PANTHER" id="PTHR19818">
    <property type="entry name" value="ZINC FINGER PROTEIN ZIC AND GLI"/>
    <property type="match status" value="1"/>
</dbReference>
<evidence type="ECO:0000256" key="4">
    <source>
        <dbReference type="ARBA" id="ARBA00022833"/>
    </source>
</evidence>
<sequence length="643" mass="68937">MHAAKRPRTQMGELPAQMQADGVHFPPLGASAAAAEAAGACVDARSDACDGDWDDSASDAHSCRSDDSGDSDDSSDVGGNGDSSEDSMDADADNSDRPTRSSGWSAVKAGVKRRRSRSSTPLDSTETTPPLQTQPRTQYPGADDPQSIALAQARALALVGSRRPAGSPAATPAKATSRSGSDSPAVAAQDKPFRCTYPGCERAFPKVARLNRHALTHTQTRPYACDECDRTFRRTDHLSLHKQSHKATEAERRPWACDHEGCTARFIAKTHRDKHIQQTHLVCKPYACAVPGCTASFVKQSKLRAHTADHTGRLPYPCAECDKSFRTAQKLRAHAWLHKPEAQTRYSCAHDGCGMRFAKWSLLQVHARTAHTVACTVCGKEFLRTNSLTAHMKTHSLDREQFMCTWEGCGKCFYKKTGLEVHVNTVHLKLRPWACEVEGCGRAFGTKGMLVRHGVTHQPGFVPRKDRRALKRASAVLLAVASGTTAALTAPDSARSNNGSCNGNGNGSGADRECAEDPSDAEFAQELDRLTGYKYLTTRAIPCEFPDCPFRFSRLYDLERHLRMAHDVTAQPSDHEPQDTDNDDAGPVVDAGDAPVAPELDRPAALLGVSAGGSAGGAVAASDAAVVVVDASPPASLVPAVPL</sequence>
<dbReference type="Pfam" id="PF00096">
    <property type="entry name" value="zf-C2H2"/>
    <property type="match status" value="5"/>
</dbReference>
<feature type="region of interest" description="Disordered" evidence="6">
    <location>
        <begin position="159"/>
        <end position="187"/>
    </location>
</feature>
<dbReference type="PANTHER" id="PTHR19818:SF139">
    <property type="entry name" value="PAIR-RULE PROTEIN ODD-PAIRED"/>
    <property type="match status" value="1"/>
</dbReference>
<dbReference type="EMBL" id="JADGIZ020000018">
    <property type="protein sequence ID" value="KAL2916131.1"/>
    <property type="molecule type" value="Genomic_DNA"/>
</dbReference>
<feature type="domain" description="C2H2-type" evidence="7">
    <location>
        <begin position="402"/>
        <end position="432"/>
    </location>
</feature>
<evidence type="ECO:0000313" key="9">
    <source>
        <dbReference type="Proteomes" id="UP001527925"/>
    </source>
</evidence>
<evidence type="ECO:0000256" key="3">
    <source>
        <dbReference type="ARBA" id="ARBA00022771"/>
    </source>
</evidence>
<feature type="compositionally biased region" description="Acidic residues" evidence="6">
    <location>
        <begin position="83"/>
        <end position="93"/>
    </location>
</feature>
<feature type="region of interest" description="Disordered" evidence="6">
    <location>
        <begin position="569"/>
        <end position="592"/>
    </location>
</feature>
<dbReference type="InterPro" id="IPR013087">
    <property type="entry name" value="Znf_C2H2_type"/>
</dbReference>
<evidence type="ECO:0000256" key="6">
    <source>
        <dbReference type="SAM" id="MobiDB-lite"/>
    </source>
</evidence>
<protein>
    <recommendedName>
        <fullName evidence="7">C2H2-type domain-containing protein</fullName>
    </recommendedName>
</protein>
<proteinExistence type="predicted"/>
<dbReference type="Pfam" id="PF13912">
    <property type="entry name" value="zf-C2H2_6"/>
    <property type="match status" value="1"/>
</dbReference>
<feature type="domain" description="C2H2-type" evidence="7">
    <location>
        <begin position="316"/>
        <end position="343"/>
    </location>
</feature>
<gene>
    <name evidence="8" type="ORF">HK105_204222</name>
</gene>
<feature type="domain" description="C2H2-type" evidence="7">
    <location>
        <begin position="193"/>
        <end position="222"/>
    </location>
</feature>